<organism evidence="1 2">
    <name type="scientific">Bosea rubneri</name>
    <dbReference type="NCBI Taxonomy" id="3075434"/>
    <lineage>
        <taxon>Bacteria</taxon>
        <taxon>Pseudomonadati</taxon>
        <taxon>Pseudomonadota</taxon>
        <taxon>Alphaproteobacteria</taxon>
        <taxon>Hyphomicrobiales</taxon>
        <taxon>Boseaceae</taxon>
        <taxon>Bosea</taxon>
    </lineage>
</organism>
<dbReference type="EMBL" id="JAWDID010000013">
    <property type="protein sequence ID" value="MDU0340450.1"/>
    <property type="molecule type" value="Genomic_DNA"/>
</dbReference>
<dbReference type="RefSeq" id="WP_316018319.1">
    <property type="nucleotide sequence ID" value="NZ_JAWDID010000013.1"/>
</dbReference>
<dbReference type="PANTHER" id="PTHR43664">
    <property type="entry name" value="MONOAMINE OXIDASE-RELATED"/>
    <property type="match status" value="1"/>
</dbReference>
<comment type="caution">
    <text evidence="1">The sequence shown here is derived from an EMBL/GenBank/DDBJ whole genome shotgun (WGS) entry which is preliminary data.</text>
</comment>
<gene>
    <name evidence="1" type="ORF">RKE40_11175</name>
</gene>
<dbReference type="Proteomes" id="UP001254257">
    <property type="component" value="Unassembled WGS sequence"/>
</dbReference>
<evidence type="ECO:0000313" key="2">
    <source>
        <dbReference type="Proteomes" id="UP001254257"/>
    </source>
</evidence>
<dbReference type="InterPro" id="IPR048274">
    <property type="entry name" value="MC_hydratase"/>
</dbReference>
<evidence type="ECO:0000313" key="1">
    <source>
        <dbReference type="EMBL" id="MDU0340450.1"/>
    </source>
</evidence>
<dbReference type="PANTHER" id="PTHR43664:SF1">
    <property type="entry name" value="BETA-METHYLMALYL-COA DEHYDRATASE"/>
    <property type="match status" value="1"/>
</dbReference>
<dbReference type="Gene3D" id="3.10.129.10">
    <property type="entry name" value="Hotdog Thioesterase"/>
    <property type="match status" value="1"/>
</dbReference>
<dbReference type="InterPro" id="IPR016790">
    <property type="entry name" value="Thiol_ester_hydratase_Rv0216"/>
</dbReference>
<reference evidence="1 2" key="1">
    <citation type="submission" date="2023-09" db="EMBL/GenBank/DDBJ databases">
        <title>Whole genome shotgun sequencing (WGS) of Bosea sp. ZW T0_25, isolated from stored onions (Allium cepa).</title>
        <authorList>
            <person name="Stoll D.A."/>
            <person name="Huch M."/>
        </authorList>
    </citation>
    <scope>NUCLEOTIDE SEQUENCE [LARGE SCALE GENOMIC DNA]</scope>
    <source>
        <strain evidence="1 2">ZW T0_25</strain>
    </source>
</reference>
<proteinExistence type="predicted"/>
<accession>A0ABU3S6N1</accession>
<name>A0ABU3S6N1_9HYPH</name>
<dbReference type="Pfam" id="PF19315">
    <property type="entry name" value="MC_hydratase"/>
    <property type="match status" value="1"/>
</dbReference>
<dbReference type="CDD" id="cd03451">
    <property type="entry name" value="FkbR2"/>
    <property type="match status" value="2"/>
</dbReference>
<dbReference type="SUPFAM" id="SSF54637">
    <property type="entry name" value="Thioesterase/thiol ester dehydrase-isomerase"/>
    <property type="match status" value="2"/>
</dbReference>
<keyword evidence="2" id="KW-1185">Reference proteome</keyword>
<sequence>MADMSTADAGRSTVAKTSPGRFFEDFRLGETIVHATPRTVTSGDVTLYTALYGPRFAVQSSDAFAKAIGYPGAPVDDLLVFHIVFGKTVPDISINAVANLGYADGRFLKSVYPGDTLSATSEVIGLKQTSGGDSGIVYVRSIGRNQHGEIVLSYARWVLVRKRSPGTPAAFELVPELPKAVLPEALGESCPALALAGYDDGLAGSPFRWGDYQAGERIDHVDGMTVEEAEHQIATRLYQNTAKVHFDGYGARETRFGKRLIYGGHVISLARALSFNGLGNAFHIAAINAGRHVAPLFSGDTVYAWSEVLEAAELPGREDVGALRLRLVATKNLPCNELPLKQGDQYAEGVILDFDYWALLPR</sequence>
<dbReference type="PIRSF" id="PIRSF021494">
    <property type="entry name" value="Rv0216_prd"/>
    <property type="match status" value="1"/>
</dbReference>
<dbReference type="InterPro" id="IPR029069">
    <property type="entry name" value="HotDog_dom_sf"/>
</dbReference>
<dbReference type="InterPro" id="IPR052342">
    <property type="entry name" value="MCH/BMMD"/>
</dbReference>
<protein>
    <submittedName>
        <fullName evidence="1">MaoC family dehydratase</fullName>
    </submittedName>
</protein>